<protein>
    <submittedName>
        <fullName evidence="3">WYL domain-containing protein</fullName>
    </submittedName>
</protein>
<comment type="caution">
    <text evidence="3">The sequence shown here is derived from an EMBL/GenBank/DDBJ whole genome shotgun (WGS) entry which is preliminary data.</text>
</comment>
<accession>A0A831TZX9</accession>
<dbReference type="InterPro" id="IPR026881">
    <property type="entry name" value="WYL_dom"/>
</dbReference>
<name>A0A831TZX9_GEOME</name>
<dbReference type="EMBL" id="DSOV01000010">
    <property type="protein sequence ID" value="HEN41399.1"/>
    <property type="molecule type" value="Genomic_DNA"/>
</dbReference>
<feature type="domain" description="WCX" evidence="2">
    <location>
        <begin position="252"/>
        <end position="327"/>
    </location>
</feature>
<dbReference type="PROSITE" id="PS52050">
    <property type="entry name" value="WYL"/>
    <property type="match status" value="1"/>
</dbReference>
<feature type="domain" description="WYL" evidence="1">
    <location>
        <begin position="152"/>
        <end position="222"/>
    </location>
</feature>
<evidence type="ECO:0000259" key="1">
    <source>
        <dbReference type="Pfam" id="PF13280"/>
    </source>
</evidence>
<sequence length="338" mass="38986">MDKLHRQWLMLTQIPAAPRKIDCATMEEILREAGYTVSRRTIQRDLMKLAESKVFPLVYDDSSTPYGWSWAREGALFNIPSMGPHTALTFLLVDRYLAGMLPPSTRASLQPYVANADRVLDRLSGTDLRTWPEKVRVAPRNFQLQPPEFREDVLEAVFEAVLRERKLALRYRRRGDNTGREYPEVNPLGLVFVDNLIYLVCTVGSHDTPLQFLLHRMESATMLPIGATIPAGFTLKGYLDKGEFRYPTGEGTIRLKARFDREEAVYLFETRFPGELKLEETEDGMVLLEAEVADSRQLRRWLMGFGDGVEVLEPETLRDDFMEMAKNLRRMYSSRRQQ</sequence>
<dbReference type="InterPro" id="IPR057727">
    <property type="entry name" value="WCX_dom"/>
</dbReference>
<reference evidence="3" key="1">
    <citation type="journal article" date="2020" name="mSystems">
        <title>Genome- and Community-Level Interaction Insights into Carbon Utilization and Element Cycling Functions of Hydrothermarchaeota in Hydrothermal Sediment.</title>
        <authorList>
            <person name="Zhou Z."/>
            <person name="Liu Y."/>
            <person name="Xu W."/>
            <person name="Pan J."/>
            <person name="Luo Z.H."/>
            <person name="Li M."/>
        </authorList>
    </citation>
    <scope>NUCLEOTIDE SEQUENCE [LARGE SCALE GENOMIC DNA]</scope>
    <source>
        <strain evidence="3">SpSt-349</strain>
    </source>
</reference>
<evidence type="ECO:0000313" key="3">
    <source>
        <dbReference type="EMBL" id="HEN41399.1"/>
    </source>
</evidence>
<proteinExistence type="predicted"/>
<dbReference type="InterPro" id="IPR051534">
    <property type="entry name" value="CBASS_pafABC_assoc_protein"/>
</dbReference>
<organism evidence="3">
    <name type="scientific">Geobacter metallireducens</name>
    <dbReference type="NCBI Taxonomy" id="28232"/>
    <lineage>
        <taxon>Bacteria</taxon>
        <taxon>Pseudomonadati</taxon>
        <taxon>Thermodesulfobacteriota</taxon>
        <taxon>Desulfuromonadia</taxon>
        <taxon>Geobacterales</taxon>
        <taxon>Geobacteraceae</taxon>
        <taxon>Geobacter</taxon>
    </lineage>
</organism>
<evidence type="ECO:0000259" key="2">
    <source>
        <dbReference type="Pfam" id="PF25583"/>
    </source>
</evidence>
<dbReference type="PANTHER" id="PTHR34580:SF1">
    <property type="entry name" value="PROTEIN PAFC"/>
    <property type="match status" value="1"/>
</dbReference>
<dbReference type="PANTHER" id="PTHR34580">
    <property type="match status" value="1"/>
</dbReference>
<dbReference type="Pfam" id="PF13280">
    <property type="entry name" value="WYL"/>
    <property type="match status" value="1"/>
</dbReference>
<dbReference type="AlphaFoldDB" id="A0A831TZX9"/>
<dbReference type="Pfam" id="PF25583">
    <property type="entry name" value="WCX"/>
    <property type="match status" value="1"/>
</dbReference>
<gene>
    <name evidence="3" type="ORF">ENQ87_03325</name>
</gene>